<feature type="compositionally biased region" description="Pro residues" evidence="1">
    <location>
        <begin position="95"/>
        <end position="108"/>
    </location>
</feature>
<keyword evidence="3" id="KW-1185">Reference proteome</keyword>
<feature type="compositionally biased region" description="Basic and acidic residues" evidence="1">
    <location>
        <begin position="149"/>
        <end position="166"/>
    </location>
</feature>
<gene>
    <name evidence="2" type="ORF">MRATA1EN1_LOCUS20999</name>
</gene>
<feature type="region of interest" description="Disordered" evidence="1">
    <location>
        <begin position="141"/>
        <end position="207"/>
    </location>
</feature>
<protein>
    <submittedName>
        <fullName evidence="2">Uncharacterized protein</fullName>
    </submittedName>
</protein>
<evidence type="ECO:0000313" key="2">
    <source>
        <dbReference type="EMBL" id="CAI9172037.1"/>
    </source>
</evidence>
<accession>A0ABN8ZDR2</accession>
<reference evidence="2" key="1">
    <citation type="submission" date="2023-04" db="EMBL/GenBank/DDBJ databases">
        <authorList>
            <consortium name="ELIXIR-Norway"/>
        </authorList>
    </citation>
    <scope>NUCLEOTIDE SEQUENCE [LARGE SCALE GENOMIC DNA]</scope>
</reference>
<name>A0ABN8ZDR2_RANTA</name>
<evidence type="ECO:0000256" key="1">
    <source>
        <dbReference type="SAM" id="MobiDB-lite"/>
    </source>
</evidence>
<dbReference type="EMBL" id="OX459968">
    <property type="protein sequence ID" value="CAI9172037.1"/>
    <property type="molecule type" value="Genomic_DNA"/>
</dbReference>
<organism evidence="2 3">
    <name type="scientific">Rangifer tarandus platyrhynchus</name>
    <name type="common">Svalbard reindeer</name>
    <dbReference type="NCBI Taxonomy" id="3082113"/>
    <lineage>
        <taxon>Eukaryota</taxon>
        <taxon>Metazoa</taxon>
        <taxon>Chordata</taxon>
        <taxon>Craniata</taxon>
        <taxon>Vertebrata</taxon>
        <taxon>Euteleostomi</taxon>
        <taxon>Mammalia</taxon>
        <taxon>Eutheria</taxon>
        <taxon>Laurasiatheria</taxon>
        <taxon>Artiodactyla</taxon>
        <taxon>Ruminantia</taxon>
        <taxon>Pecora</taxon>
        <taxon>Cervidae</taxon>
        <taxon>Odocoileinae</taxon>
        <taxon>Rangifer</taxon>
    </lineage>
</organism>
<evidence type="ECO:0000313" key="3">
    <source>
        <dbReference type="Proteomes" id="UP001176941"/>
    </source>
</evidence>
<feature type="compositionally biased region" description="Low complexity" evidence="1">
    <location>
        <begin position="172"/>
        <end position="181"/>
    </location>
</feature>
<feature type="non-terminal residue" evidence="2">
    <location>
        <position position="1"/>
    </location>
</feature>
<sequence>VEPARTPDPGFASRHPFSRREPPLRLSALACPRLILGSARAPAASAARRLHGPGAPALRAALGASPGCLLAPVPKSGDADAAAGRAARPGERANQPPPGLRAPRPPGRSPRRPGSRSAGEPPLCTWEGVCGALAPALGAGFGRVGRPSAAREPREEKEEGLAEKEPPPALAAPPTFSTAPALRRKGEDEEEEEKERGGSSSRRKSSPSYDCRMLIAAAGVPRLLWSQSQTPKLCNCGLGETFEPSTLFAPFLLPCVIPLVGAQGRPGGAFSLPAGNLCRLRRERAGGSTGTGLQVGTQAPRIFSPVKGKLRAAAELQCPRTLADGPASELRG</sequence>
<feature type="region of interest" description="Disordered" evidence="1">
    <location>
        <begin position="1"/>
        <end position="23"/>
    </location>
</feature>
<feature type="region of interest" description="Disordered" evidence="1">
    <location>
        <begin position="76"/>
        <end position="120"/>
    </location>
</feature>
<dbReference type="Proteomes" id="UP001176941">
    <property type="component" value="Chromosome 32"/>
</dbReference>
<proteinExistence type="predicted"/>